<evidence type="ECO:0000256" key="7">
    <source>
        <dbReference type="ARBA" id="ARBA00023004"/>
    </source>
</evidence>
<keyword evidence="3 12" id="KW-0812">Transmembrane</keyword>
<feature type="transmembrane region" description="Helical" evidence="12">
    <location>
        <begin position="286"/>
        <end position="302"/>
    </location>
</feature>
<comment type="subcellular location">
    <subcellularLocation>
        <location evidence="1">Membrane</location>
        <topology evidence="1">Multi-pass membrane protein</topology>
    </subcellularLocation>
</comment>
<comment type="pathway">
    <text evidence="11">Porphyrin-containing compound metabolism.</text>
</comment>
<evidence type="ECO:0000256" key="11">
    <source>
        <dbReference type="ARBA" id="ARBA00023444"/>
    </source>
</evidence>
<evidence type="ECO:0000256" key="10">
    <source>
        <dbReference type="ARBA" id="ARBA00023157"/>
    </source>
</evidence>
<keyword evidence="2" id="KW-1003">Cell membrane</keyword>
<dbReference type="EMBL" id="UINC01001004">
    <property type="protein sequence ID" value="SUZ67139.1"/>
    <property type="molecule type" value="Genomic_DNA"/>
</dbReference>
<reference evidence="13" key="1">
    <citation type="submission" date="2018-05" db="EMBL/GenBank/DDBJ databases">
        <authorList>
            <person name="Lanie J.A."/>
            <person name="Ng W.-L."/>
            <person name="Kazmierczak K.M."/>
            <person name="Andrzejewski T.M."/>
            <person name="Davidsen T.M."/>
            <person name="Wayne K.J."/>
            <person name="Tettelin H."/>
            <person name="Glass J.I."/>
            <person name="Rusch D."/>
            <person name="Podicherti R."/>
            <person name="Tsui H.-C.T."/>
            <person name="Winkler M.E."/>
        </authorList>
    </citation>
    <scope>NUCLEOTIDE SEQUENCE</scope>
</reference>
<protein>
    <recommendedName>
        <fullName evidence="14">Cytochrome oxidase assembly protein</fullName>
    </recommendedName>
</protein>
<keyword evidence="6" id="KW-0560">Oxidoreductase</keyword>
<evidence type="ECO:0008006" key="14">
    <source>
        <dbReference type="Google" id="ProtNLM"/>
    </source>
</evidence>
<evidence type="ECO:0000256" key="4">
    <source>
        <dbReference type="ARBA" id="ARBA00022723"/>
    </source>
</evidence>
<dbReference type="InterPro" id="IPR050450">
    <property type="entry name" value="COX15/CtaA_HemeA_synthase"/>
</dbReference>
<evidence type="ECO:0000256" key="12">
    <source>
        <dbReference type="SAM" id="Phobius"/>
    </source>
</evidence>
<dbReference type="GO" id="GO:0016020">
    <property type="term" value="C:membrane"/>
    <property type="evidence" value="ECO:0007669"/>
    <property type="project" value="UniProtKB-SubCell"/>
</dbReference>
<dbReference type="GO" id="GO:0016491">
    <property type="term" value="F:oxidoreductase activity"/>
    <property type="evidence" value="ECO:0007669"/>
    <property type="project" value="UniProtKB-KW"/>
</dbReference>
<evidence type="ECO:0000256" key="6">
    <source>
        <dbReference type="ARBA" id="ARBA00023002"/>
    </source>
</evidence>
<feature type="transmembrane region" description="Helical" evidence="12">
    <location>
        <begin position="222"/>
        <end position="242"/>
    </location>
</feature>
<keyword evidence="9 12" id="KW-0472">Membrane</keyword>
<dbReference type="GO" id="GO:0046872">
    <property type="term" value="F:metal ion binding"/>
    <property type="evidence" value="ECO:0007669"/>
    <property type="project" value="UniProtKB-KW"/>
</dbReference>
<evidence type="ECO:0000313" key="13">
    <source>
        <dbReference type="EMBL" id="SUZ67139.1"/>
    </source>
</evidence>
<evidence type="ECO:0000256" key="1">
    <source>
        <dbReference type="ARBA" id="ARBA00004141"/>
    </source>
</evidence>
<evidence type="ECO:0000256" key="5">
    <source>
        <dbReference type="ARBA" id="ARBA00022989"/>
    </source>
</evidence>
<keyword evidence="7" id="KW-0408">Iron</keyword>
<keyword evidence="8" id="KW-0350">Heme biosynthesis</keyword>
<keyword evidence="10" id="KW-1015">Disulfide bond</keyword>
<feature type="transmembrane region" description="Helical" evidence="12">
    <location>
        <begin position="132"/>
        <end position="151"/>
    </location>
</feature>
<gene>
    <name evidence="13" type="ORF">METZ01_LOCUS19993</name>
</gene>
<feature type="transmembrane region" description="Helical" evidence="12">
    <location>
        <begin position="254"/>
        <end position="274"/>
    </location>
</feature>
<dbReference type="PANTHER" id="PTHR35457:SF1">
    <property type="entry name" value="HEME A SYNTHASE"/>
    <property type="match status" value="1"/>
</dbReference>
<organism evidence="13">
    <name type="scientific">marine metagenome</name>
    <dbReference type="NCBI Taxonomy" id="408172"/>
    <lineage>
        <taxon>unclassified sequences</taxon>
        <taxon>metagenomes</taxon>
        <taxon>ecological metagenomes</taxon>
    </lineage>
</organism>
<dbReference type="Pfam" id="PF02628">
    <property type="entry name" value="COX15-CtaA"/>
    <property type="match status" value="1"/>
</dbReference>
<dbReference type="AlphaFoldDB" id="A0A381PM69"/>
<evidence type="ECO:0000256" key="8">
    <source>
        <dbReference type="ARBA" id="ARBA00023133"/>
    </source>
</evidence>
<feature type="transmembrane region" description="Helical" evidence="12">
    <location>
        <begin position="104"/>
        <end position="126"/>
    </location>
</feature>
<dbReference type="GO" id="GO:0006784">
    <property type="term" value="P:heme A biosynthetic process"/>
    <property type="evidence" value="ECO:0007669"/>
    <property type="project" value="InterPro"/>
</dbReference>
<dbReference type="InterPro" id="IPR003780">
    <property type="entry name" value="COX15/CtaA_fam"/>
</dbReference>
<proteinExistence type="predicted"/>
<keyword evidence="4" id="KW-0479">Metal-binding</keyword>
<name>A0A381PM69_9ZZZZ</name>
<dbReference type="PANTHER" id="PTHR35457">
    <property type="entry name" value="HEME A SYNTHASE"/>
    <property type="match status" value="1"/>
</dbReference>
<evidence type="ECO:0000256" key="2">
    <source>
        <dbReference type="ARBA" id="ARBA00022475"/>
    </source>
</evidence>
<feature type="transmembrane region" description="Helical" evidence="12">
    <location>
        <begin position="77"/>
        <end position="97"/>
    </location>
</feature>
<evidence type="ECO:0000256" key="9">
    <source>
        <dbReference type="ARBA" id="ARBA00023136"/>
    </source>
</evidence>
<accession>A0A381PM69</accession>
<evidence type="ECO:0000256" key="3">
    <source>
        <dbReference type="ARBA" id="ARBA00022692"/>
    </source>
</evidence>
<keyword evidence="5 12" id="KW-1133">Transmembrane helix</keyword>
<sequence>MKKKLFFQSAVTATLLSYLLIFVGGLVRVSGSGMGCPDWPKCFGRWIPPLSVDQIPSYIDPTMFNITLAWIEYGNRMLGVLVGISIIILNILAIYYFRKHFSLLFSSLLSLVIVIAEGFLGALVVSSVLNPFIVSLHMLLALILVSVLSYICIQSFKLFNAEYFANVEKNNIISRGLIFLWILIIIEILLGTGIRTNIELIAIDNPLLSKGEQLNALSSYKYLHSLLGFGLLFFSIYINYYLRDNSLLLAKQLGYFILAMVALQIFLGELMVFFDLPQLTRLFHTWGSSWLVGVIIILYNCMKNE</sequence>
<feature type="transmembrane region" description="Helical" evidence="12">
    <location>
        <begin position="172"/>
        <end position="190"/>
    </location>
</feature>